<feature type="chain" id="PRO_5032754376" description="DUF6265 domain-containing protein" evidence="1">
    <location>
        <begin position="20"/>
        <end position="153"/>
    </location>
</feature>
<organism evidence="3 4">
    <name type="scientific">Chitinophaga fulva</name>
    <dbReference type="NCBI Taxonomy" id="2728842"/>
    <lineage>
        <taxon>Bacteria</taxon>
        <taxon>Pseudomonadati</taxon>
        <taxon>Bacteroidota</taxon>
        <taxon>Chitinophagia</taxon>
        <taxon>Chitinophagales</taxon>
        <taxon>Chitinophagaceae</taxon>
        <taxon>Chitinophaga</taxon>
    </lineage>
</organism>
<dbReference type="Proteomes" id="UP000583266">
    <property type="component" value="Unassembled WGS sequence"/>
</dbReference>
<gene>
    <name evidence="3" type="ORF">HHL17_19155</name>
</gene>
<keyword evidence="4" id="KW-1185">Reference proteome</keyword>
<protein>
    <recommendedName>
        <fullName evidence="2">DUF6265 domain-containing protein</fullName>
    </recommendedName>
</protein>
<feature type="signal peptide" evidence="1">
    <location>
        <begin position="1"/>
        <end position="19"/>
    </location>
</feature>
<sequence>MKQFLLSGLLILLMSTVYAQTPTAVDFPKLNWLEGTWTKKVSRPDRSGFERWEKLSPSSLKGIGVTMKGNDTLFVEGLQLQTKENALYYVADVAENKSLTWFKVIAIDADGFTCEDPEHDFPKKIVYARTGDTLKVTISGDGKSIDFFFEKKK</sequence>
<dbReference type="EMBL" id="JABBGC010000002">
    <property type="protein sequence ID" value="NML39326.1"/>
    <property type="molecule type" value="Genomic_DNA"/>
</dbReference>
<evidence type="ECO:0000256" key="1">
    <source>
        <dbReference type="SAM" id="SignalP"/>
    </source>
</evidence>
<feature type="domain" description="DUF6265" evidence="2">
    <location>
        <begin position="31"/>
        <end position="139"/>
    </location>
</feature>
<proteinExistence type="predicted"/>
<accession>A0A848GLS1</accession>
<reference evidence="3 4" key="1">
    <citation type="submission" date="2020-04" db="EMBL/GenBank/DDBJ databases">
        <title>Chitinophaga sp. G-6-1-13 sp. nov., isolated from soil.</title>
        <authorList>
            <person name="Dahal R.H."/>
            <person name="Chaudhary D.K."/>
        </authorList>
    </citation>
    <scope>NUCLEOTIDE SEQUENCE [LARGE SCALE GENOMIC DNA]</scope>
    <source>
        <strain evidence="3 4">G-6-1-13</strain>
    </source>
</reference>
<comment type="caution">
    <text evidence="3">The sequence shown here is derived from an EMBL/GenBank/DDBJ whole genome shotgun (WGS) entry which is preliminary data.</text>
</comment>
<keyword evidence="1" id="KW-0732">Signal</keyword>
<evidence type="ECO:0000313" key="3">
    <source>
        <dbReference type="EMBL" id="NML39326.1"/>
    </source>
</evidence>
<dbReference type="AlphaFoldDB" id="A0A848GLS1"/>
<dbReference type="RefSeq" id="WP_169226412.1">
    <property type="nucleotide sequence ID" value="NZ_JABBGC010000002.1"/>
</dbReference>
<name>A0A848GLS1_9BACT</name>
<dbReference type="Pfam" id="PF19780">
    <property type="entry name" value="DUF6265"/>
    <property type="match status" value="1"/>
</dbReference>
<evidence type="ECO:0000259" key="2">
    <source>
        <dbReference type="Pfam" id="PF19780"/>
    </source>
</evidence>
<evidence type="ECO:0000313" key="4">
    <source>
        <dbReference type="Proteomes" id="UP000583266"/>
    </source>
</evidence>
<dbReference type="InterPro" id="IPR046232">
    <property type="entry name" value="DUF6265"/>
</dbReference>